<dbReference type="Gene3D" id="3.20.20.100">
    <property type="entry name" value="NADP-dependent oxidoreductase domain"/>
    <property type="match status" value="1"/>
</dbReference>
<dbReference type="Proteomes" id="UP001152130">
    <property type="component" value="Unassembled WGS sequence"/>
</dbReference>
<evidence type="ECO:0000313" key="3">
    <source>
        <dbReference type="EMBL" id="KAJ4005906.1"/>
    </source>
</evidence>
<dbReference type="GO" id="GO:0016491">
    <property type="term" value="F:oxidoreductase activity"/>
    <property type="evidence" value="ECO:0007669"/>
    <property type="project" value="UniProtKB-KW"/>
</dbReference>
<dbReference type="AlphaFoldDB" id="A0A9W8U6F4"/>
<evidence type="ECO:0000313" key="4">
    <source>
        <dbReference type="Proteomes" id="UP001152130"/>
    </source>
</evidence>
<dbReference type="SUPFAM" id="SSF51430">
    <property type="entry name" value="NAD(P)-linked oxidoreductase"/>
    <property type="match status" value="1"/>
</dbReference>
<comment type="caution">
    <text evidence="3">The sequence shown here is derived from an EMBL/GenBank/DDBJ whole genome shotgun (WGS) entry which is preliminary data.</text>
</comment>
<keyword evidence="4" id="KW-1185">Reference proteome</keyword>
<dbReference type="Pfam" id="PF00248">
    <property type="entry name" value="Aldo_ket_red"/>
    <property type="match status" value="1"/>
</dbReference>
<organism evidence="3 4">
    <name type="scientific">Fusarium irregulare</name>
    <dbReference type="NCBI Taxonomy" id="2494466"/>
    <lineage>
        <taxon>Eukaryota</taxon>
        <taxon>Fungi</taxon>
        <taxon>Dikarya</taxon>
        <taxon>Ascomycota</taxon>
        <taxon>Pezizomycotina</taxon>
        <taxon>Sordariomycetes</taxon>
        <taxon>Hypocreomycetidae</taxon>
        <taxon>Hypocreales</taxon>
        <taxon>Nectriaceae</taxon>
        <taxon>Fusarium</taxon>
        <taxon>Fusarium incarnatum-equiseti species complex</taxon>
    </lineage>
</organism>
<evidence type="ECO:0000259" key="2">
    <source>
        <dbReference type="Pfam" id="PF00248"/>
    </source>
</evidence>
<accession>A0A9W8U6F4</accession>
<proteinExistence type="predicted"/>
<dbReference type="PANTHER" id="PTHR11732">
    <property type="entry name" value="ALDO/KETO REDUCTASE"/>
    <property type="match status" value="1"/>
</dbReference>
<name>A0A9W8U6F4_9HYPO</name>
<sequence>MEKNNLPPTGRSLSSNGVFELAGFDPAEAYGVMERLLESGKVHAIGVSNFTKDRLGNLMSKVKVVPAVDQIEAHPYLQQPDLSNYCKSKAI</sequence>
<evidence type="ECO:0000256" key="1">
    <source>
        <dbReference type="ARBA" id="ARBA00023002"/>
    </source>
</evidence>
<gene>
    <name evidence="3" type="ORF">NW766_010730</name>
</gene>
<protein>
    <recommendedName>
        <fullName evidence="2">NADP-dependent oxidoreductase domain-containing protein</fullName>
    </recommendedName>
</protein>
<reference evidence="3" key="1">
    <citation type="submission" date="2022-10" db="EMBL/GenBank/DDBJ databases">
        <title>Fusarium specimens isolated from Avocado Roots.</title>
        <authorList>
            <person name="Stajich J."/>
            <person name="Roper C."/>
            <person name="Heimlech-Rivalta G."/>
        </authorList>
    </citation>
    <scope>NUCLEOTIDE SEQUENCE</scope>
    <source>
        <strain evidence="3">CF00143</strain>
    </source>
</reference>
<dbReference type="EMBL" id="JAPDHF010000020">
    <property type="protein sequence ID" value="KAJ4005906.1"/>
    <property type="molecule type" value="Genomic_DNA"/>
</dbReference>
<dbReference type="PRINTS" id="PR00069">
    <property type="entry name" value="ALDKETRDTASE"/>
</dbReference>
<dbReference type="InterPro" id="IPR020471">
    <property type="entry name" value="AKR"/>
</dbReference>
<feature type="domain" description="NADP-dependent oxidoreductase" evidence="2">
    <location>
        <begin position="26"/>
        <end position="89"/>
    </location>
</feature>
<dbReference type="InterPro" id="IPR023210">
    <property type="entry name" value="NADP_OxRdtase_dom"/>
</dbReference>
<keyword evidence="1" id="KW-0560">Oxidoreductase</keyword>
<dbReference type="InterPro" id="IPR036812">
    <property type="entry name" value="NAD(P)_OxRdtase_dom_sf"/>
</dbReference>